<dbReference type="Proteomes" id="UP000235392">
    <property type="component" value="Unassembled WGS sequence"/>
</dbReference>
<sequence length="122" mass="13426">MSQPNFPAVWSSHPFNPQRPPVPAFNGPSNADPQAPPTPAFTFRNSFASFRDDLHYKAPMAAPQESPPCPLLVPHPLTEANLNHCAREREAKHQARARKTPSLRNKGQSGVVQTNKGSHRST</sequence>
<reference evidence="2 3" key="1">
    <citation type="submission" date="2017-11" db="EMBL/GenBank/DDBJ databases">
        <title>De novo assembly and phasing of dikaryotic genomes from two isolates of Puccinia coronata f. sp. avenae, the causal agent of oat crown rust.</title>
        <authorList>
            <person name="Miller M.E."/>
            <person name="Zhang Y."/>
            <person name="Omidvar V."/>
            <person name="Sperschneider J."/>
            <person name="Schwessinger B."/>
            <person name="Raley C."/>
            <person name="Palmer J.M."/>
            <person name="Garnica D."/>
            <person name="Upadhyaya N."/>
            <person name="Rathjen J."/>
            <person name="Taylor J.M."/>
            <person name="Park R.F."/>
            <person name="Dodds P.N."/>
            <person name="Hirsch C.D."/>
            <person name="Kianian S.F."/>
            <person name="Figueroa M."/>
        </authorList>
    </citation>
    <scope>NUCLEOTIDE SEQUENCE [LARGE SCALE GENOMIC DNA]</scope>
    <source>
        <strain evidence="2">12SD80</strain>
    </source>
</reference>
<evidence type="ECO:0000313" key="3">
    <source>
        <dbReference type="Proteomes" id="UP000235392"/>
    </source>
</evidence>
<feature type="region of interest" description="Disordered" evidence="1">
    <location>
        <begin position="1"/>
        <end position="42"/>
    </location>
</feature>
<dbReference type="EMBL" id="PGCI01000883">
    <property type="protein sequence ID" value="PLW12489.1"/>
    <property type="molecule type" value="Genomic_DNA"/>
</dbReference>
<name>A0A2N5SH14_9BASI</name>
<gene>
    <name evidence="2" type="ORF">PCASD_23377</name>
</gene>
<feature type="compositionally biased region" description="Polar residues" evidence="1">
    <location>
        <begin position="102"/>
        <end position="116"/>
    </location>
</feature>
<accession>A0A2N5SH14</accession>
<feature type="region of interest" description="Disordered" evidence="1">
    <location>
        <begin position="88"/>
        <end position="122"/>
    </location>
</feature>
<proteinExistence type="predicted"/>
<evidence type="ECO:0000313" key="2">
    <source>
        <dbReference type="EMBL" id="PLW12489.1"/>
    </source>
</evidence>
<evidence type="ECO:0000256" key="1">
    <source>
        <dbReference type="SAM" id="MobiDB-lite"/>
    </source>
</evidence>
<dbReference type="AlphaFoldDB" id="A0A2N5SH14"/>
<organism evidence="2 3">
    <name type="scientific">Puccinia coronata f. sp. avenae</name>
    <dbReference type="NCBI Taxonomy" id="200324"/>
    <lineage>
        <taxon>Eukaryota</taxon>
        <taxon>Fungi</taxon>
        <taxon>Dikarya</taxon>
        <taxon>Basidiomycota</taxon>
        <taxon>Pucciniomycotina</taxon>
        <taxon>Pucciniomycetes</taxon>
        <taxon>Pucciniales</taxon>
        <taxon>Pucciniaceae</taxon>
        <taxon>Puccinia</taxon>
    </lineage>
</organism>
<comment type="caution">
    <text evidence="2">The sequence shown here is derived from an EMBL/GenBank/DDBJ whole genome shotgun (WGS) entry which is preliminary data.</text>
</comment>
<protein>
    <submittedName>
        <fullName evidence="2">Uncharacterized protein</fullName>
    </submittedName>
</protein>